<dbReference type="InterPro" id="IPR021427">
    <property type="entry name" value="DUF3077"/>
</dbReference>
<dbReference type="Pfam" id="PF11275">
    <property type="entry name" value="DUF3077"/>
    <property type="match status" value="1"/>
</dbReference>
<gene>
    <name evidence="1" type="ORF">HBO33_11670</name>
</gene>
<dbReference type="AlphaFoldDB" id="A0A7Y1MP89"/>
<proteinExistence type="predicted"/>
<reference evidence="1 2" key="1">
    <citation type="journal article" date="2020" name="Front. Microbiol.">
        <title>Genetic Organization of the aprX-lipA2 Operon Affects the Proteolytic Potential of Pseudomonas Species in Milk.</title>
        <authorList>
            <person name="Maier C."/>
            <person name="Huptas C."/>
            <person name="von Neubeck M."/>
            <person name="Scherer S."/>
            <person name="Wenning M."/>
            <person name="Lucking G."/>
        </authorList>
    </citation>
    <scope>NUCLEOTIDE SEQUENCE [LARGE SCALE GENOMIC DNA]</scope>
    <source>
        <strain evidence="1 2">G4779</strain>
    </source>
</reference>
<evidence type="ECO:0000313" key="1">
    <source>
        <dbReference type="EMBL" id="NNA95830.1"/>
    </source>
</evidence>
<organism evidence="1 2">
    <name type="scientific">Pseudomonas gessardii</name>
    <dbReference type="NCBI Taxonomy" id="78544"/>
    <lineage>
        <taxon>Bacteria</taxon>
        <taxon>Pseudomonadati</taxon>
        <taxon>Pseudomonadota</taxon>
        <taxon>Gammaproteobacteria</taxon>
        <taxon>Pseudomonadales</taxon>
        <taxon>Pseudomonadaceae</taxon>
        <taxon>Pseudomonas</taxon>
    </lineage>
</organism>
<protein>
    <submittedName>
        <fullName evidence="1">DUF3077 domain-containing protein</fullName>
    </submittedName>
</protein>
<evidence type="ECO:0000313" key="2">
    <source>
        <dbReference type="Proteomes" id="UP000542111"/>
    </source>
</evidence>
<name>A0A7Y1MP89_9PSED</name>
<comment type="caution">
    <text evidence="1">The sequence shown here is derived from an EMBL/GenBank/DDBJ whole genome shotgun (WGS) entry which is preliminary data.</text>
</comment>
<accession>A0A7Y1MP89</accession>
<dbReference type="EMBL" id="JAAQYP010000015">
    <property type="protein sequence ID" value="NNA95830.1"/>
    <property type="molecule type" value="Genomic_DNA"/>
</dbReference>
<sequence>MTQQSVVKTVGVTTFAQSLEQERDVFRVNAGMPVNDALEHASSLLHCAHRLAVDAAMDTRGEHYAWATHYLSEMAKAVIDDVRQALLPTRSDSQTS</sequence>
<dbReference type="Proteomes" id="UP000542111">
    <property type="component" value="Unassembled WGS sequence"/>
</dbReference>
<dbReference type="OrthoDB" id="6899489at2"/>